<evidence type="ECO:0000256" key="1">
    <source>
        <dbReference type="SAM" id="Coils"/>
    </source>
</evidence>
<gene>
    <name evidence="2" type="ORF">ACFFJD_01950</name>
</gene>
<sequence>MKPDRDQTLAILARHREQLISHREQLGSKLSQERDKLAELQAEAHRRAQEYRATPQGIAESLRELETAELAGADRATLRTLQRNHIAAEQLSADEYGRRRDRWGHKLGDGPVRGCPAGPLGGMRTQVMRDRVFGSYRHDPTVTAVRVSLFRLTADRRLRTAVTYPLHGESLESGASLDLSTVLAWSFSSGAVSDRILERLQLDPSVWLPLATSQIAAAHARAD</sequence>
<keyword evidence="1" id="KW-0175">Coiled coil</keyword>
<dbReference type="RefSeq" id="WP_382360125.1">
    <property type="nucleotide sequence ID" value="NZ_JBHLWV010000006.1"/>
</dbReference>
<feature type="coiled-coil region" evidence="1">
    <location>
        <begin position="23"/>
        <end position="50"/>
    </location>
</feature>
<evidence type="ECO:0000313" key="3">
    <source>
        <dbReference type="Proteomes" id="UP001589783"/>
    </source>
</evidence>
<keyword evidence="3" id="KW-1185">Reference proteome</keyword>
<protein>
    <submittedName>
        <fullName evidence="2">Uncharacterized protein</fullName>
    </submittedName>
</protein>
<evidence type="ECO:0000313" key="2">
    <source>
        <dbReference type="EMBL" id="MFC0313616.1"/>
    </source>
</evidence>
<comment type="caution">
    <text evidence="2">The sequence shown here is derived from an EMBL/GenBank/DDBJ whole genome shotgun (WGS) entry which is preliminary data.</text>
</comment>
<proteinExistence type="predicted"/>
<name>A0ABV6H4E9_9ACTN</name>
<dbReference type="Proteomes" id="UP001589783">
    <property type="component" value="Unassembled WGS sequence"/>
</dbReference>
<organism evidence="2 3">
    <name type="scientific">Gordonia phosphorivorans</name>
    <dbReference type="NCBI Taxonomy" id="1056982"/>
    <lineage>
        <taxon>Bacteria</taxon>
        <taxon>Bacillati</taxon>
        <taxon>Actinomycetota</taxon>
        <taxon>Actinomycetes</taxon>
        <taxon>Mycobacteriales</taxon>
        <taxon>Gordoniaceae</taxon>
        <taxon>Gordonia</taxon>
    </lineage>
</organism>
<accession>A0ABV6H4E9</accession>
<reference evidence="2 3" key="1">
    <citation type="submission" date="2024-09" db="EMBL/GenBank/DDBJ databases">
        <authorList>
            <person name="Sun Q."/>
            <person name="Mori K."/>
        </authorList>
    </citation>
    <scope>NUCLEOTIDE SEQUENCE [LARGE SCALE GENOMIC DNA]</scope>
    <source>
        <strain evidence="2 3">CCM 7957</strain>
    </source>
</reference>
<dbReference type="EMBL" id="JBHLWV010000006">
    <property type="protein sequence ID" value="MFC0313616.1"/>
    <property type="molecule type" value="Genomic_DNA"/>
</dbReference>